<dbReference type="PROSITE" id="PS50237">
    <property type="entry name" value="HECT"/>
    <property type="match status" value="1"/>
</dbReference>
<keyword evidence="4" id="KW-0808">Transferase</keyword>
<evidence type="ECO:0000256" key="5">
    <source>
        <dbReference type="ARBA" id="ARBA00022786"/>
    </source>
</evidence>
<dbReference type="EMBL" id="CAXAMM010006557">
    <property type="protein sequence ID" value="CAK9011488.1"/>
    <property type="molecule type" value="Genomic_DNA"/>
</dbReference>
<dbReference type="Gene3D" id="3.90.1750.10">
    <property type="entry name" value="Hect, E3 ligase catalytic domains"/>
    <property type="match status" value="1"/>
</dbReference>
<dbReference type="Gene3D" id="3.30.2410.10">
    <property type="entry name" value="Hect, E3 ligase catalytic domain"/>
    <property type="match status" value="1"/>
</dbReference>
<evidence type="ECO:0000256" key="4">
    <source>
        <dbReference type="ARBA" id="ARBA00022679"/>
    </source>
</evidence>
<dbReference type="SMART" id="SM00119">
    <property type="entry name" value="HECTc"/>
    <property type="match status" value="1"/>
</dbReference>
<keyword evidence="5 6" id="KW-0833">Ubl conjugation pathway</keyword>
<evidence type="ECO:0000313" key="10">
    <source>
        <dbReference type="Proteomes" id="UP001642464"/>
    </source>
</evidence>
<dbReference type="Gene3D" id="3.30.2160.10">
    <property type="entry name" value="Hect, E3 ligase catalytic domain"/>
    <property type="match status" value="1"/>
</dbReference>
<protein>
    <recommendedName>
        <fullName evidence="3">HECT-type E3 ubiquitin transferase</fullName>
        <ecNumber evidence="3">2.3.2.26</ecNumber>
    </recommendedName>
</protein>
<evidence type="ECO:0000256" key="1">
    <source>
        <dbReference type="ARBA" id="ARBA00000885"/>
    </source>
</evidence>
<feature type="compositionally biased region" description="Acidic residues" evidence="7">
    <location>
        <begin position="124"/>
        <end position="134"/>
    </location>
</feature>
<evidence type="ECO:0000256" key="2">
    <source>
        <dbReference type="ARBA" id="ARBA00004906"/>
    </source>
</evidence>
<comment type="catalytic activity">
    <reaction evidence="1">
        <text>S-ubiquitinyl-[E2 ubiquitin-conjugating enzyme]-L-cysteine + [acceptor protein]-L-lysine = [E2 ubiquitin-conjugating enzyme]-L-cysteine + N(6)-ubiquitinyl-[acceptor protein]-L-lysine.</text>
        <dbReference type="EC" id="2.3.2.26"/>
    </reaction>
</comment>
<evidence type="ECO:0000256" key="6">
    <source>
        <dbReference type="PROSITE-ProRule" id="PRU00104"/>
    </source>
</evidence>
<dbReference type="Proteomes" id="UP001642464">
    <property type="component" value="Unassembled WGS sequence"/>
</dbReference>
<evidence type="ECO:0000259" key="8">
    <source>
        <dbReference type="PROSITE" id="PS50237"/>
    </source>
</evidence>
<reference evidence="9 10" key="1">
    <citation type="submission" date="2024-02" db="EMBL/GenBank/DDBJ databases">
        <authorList>
            <person name="Chen Y."/>
            <person name="Shah S."/>
            <person name="Dougan E. K."/>
            <person name="Thang M."/>
            <person name="Chan C."/>
        </authorList>
    </citation>
    <scope>NUCLEOTIDE SEQUENCE [LARGE SCALE GENOMIC DNA]</scope>
</reference>
<proteinExistence type="predicted"/>
<feature type="compositionally biased region" description="Basic and acidic residues" evidence="7">
    <location>
        <begin position="135"/>
        <end position="148"/>
    </location>
</feature>
<dbReference type="PANTHER" id="PTHR11254:SF67">
    <property type="entry name" value="E3 UBIQUITIN-PROTEIN LIGASE HUWE1"/>
    <property type="match status" value="1"/>
</dbReference>
<dbReference type="SUPFAM" id="SSF56204">
    <property type="entry name" value="Hect, E3 ligase catalytic domain"/>
    <property type="match status" value="1"/>
</dbReference>
<comment type="caution">
    <text evidence="9">The sequence shown here is derived from an EMBL/GenBank/DDBJ whole genome shotgun (WGS) entry which is preliminary data.</text>
</comment>
<sequence length="453" mass="51215">MLHQGLESANDLMQSLLSPLQWWPQYVQHVPLHFKRRWLSEKLRCRVEQPKPVLLEVQRENLLDCLCSGLDQCTDTLRWGIDVSFTDGEEDWDKEDRDWNKGQRTWEKDGQEDEDMDKDHDTDKEDLDEDEDDDHDYRQKDQADQSCTEKDRKEFFRLAAEEFMEPELGLFVSKDGGRSYHVSPGEGDAKQLKQLQLCGKLIGLALLHGEPVTAMKLSRPLRRLLLGSPIRPLEDMAAVDPEFYQNQVGKILDYKEGEPLGDLGLTFVDEAAGKAELCLGGAERQVTEENKMQYLDLLCHYRLVDSIRPQVDALLSGVQALLPSQVQAELQRVLTATELGLCLWGESAIDLKSWKEKSKATPEMAPGMIEEFWKAVEGMTNEQQHALLEYTTGGFTAEGAIEGLTLAPTEGLVPETVPGYNTLKLPKYGTLAEMRSALLRAATYGNEGAQSWE</sequence>
<feature type="region of interest" description="Disordered" evidence="7">
    <location>
        <begin position="91"/>
        <end position="148"/>
    </location>
</feature>
<comment type="pathway">
    <text evidence="2">Protein modification; protein ubiquitination.</text>
</comment>
<evidence type="ECO:0000256" key="3">
    <source>
        <dbReference type="ARBA" id="ARBA00012485"/>
    </source>
</evidence>
<evidence type="ECO:0000256" key="7">
    <source>
        <dbReference type="SAM" id="MobiDB-lite"/>
    </source>
</evidence>
<dbReference type="InterPro" id="IPR000569">
    <property type="entry name" value="HECT_dom"/>
</dbReference>
<keyword evidence="10" id="KW-1185">Reference proteome</keyword>
<dbReference type="InterPro" id="IPR050409">
    <property type="entry name" value="E3_ubiq-protein_ligase"/>
</dbReference>
<feature type="domain" description="HECT" evidence="8">
    <location>
        <begin position="153"/>
        <end position="453"/>
    </location>
</feature>
<dbReference type="Pfam" id="PF00632">
    <property type="entry name" value="HECT"/>
    <property type="match status" value="1"/>
</dbReference>
<evidence type="ECO:0000313" key="9">
    <source>
        <dbReference type="EMBL" id="CAK9011488.1"/>
    </source>
</evidence>
<comment type="caution">
    <text evidence="6">Lacks conserved residue(s) required for the propagation of feature annotation.</text>
</comment>
<dbReference type="PANTHER" id="PTHR11254">
    <property type="entry name" value="HECT DOMAIN UBIQUITIN-PROTEIN LIGASE"/>
    <property type="match status" value="1"/>
</dbReference>
<gene>
    <name evidence="9" type="ORF">SCF082_LOCUS11110</name>
</gene>
<feature type="compositionally biased region" description="Basic and acidic residues" evidence="7">
    <location>
        <begin position="94"/>
        <end position="109"/>
    </location>
</feature>
<name>A0ABP0JAS6_9DINO</name>
<dbReference type="InterPro" id="IPR035983">
    <property type="entry name" value="Hect_E3_ubiquitin_ligase"/>
</dbReference>
<organism evidence="9 10">
    <name type="scientific">Durusdinium trenchii</name>
    <dbReference type="NCBI Taxonomy" id="1381693"/>
    <lineage>
        <taxon>Eukaryota</taxon>
        <taxon>Sar</taxon>
        <taxon>Alveolata</taxon>
        <taxon>Dinophyceae</taxon>
        <taxon>Suessiales</taxon>
        <taxon>Symbiodiniaceae</taxon>
        <taxon>Durusdinium</taxon>
    </lineage>
</organism>
<dbReference type="EC" id="2.3.2.26" evidence="3"/>
<accession>A0ABP0JAS6</accession>